<keyword evidence="2" id="KW-1133">Transmembrane helix</keyword>
<protein>
    <submittedName>
        <fullName evidence="4">Catechol 2,3-dioxygenase-like lactoylglutathione lyase family enzyme/type IV secretory pathway TrbD component</fullName>
    </submittedName>
</protein>
<sequence length="566" mass="58892">MAEGRRRQVAPVRKLVAAVLGTFATFVILFGLGMKSWAIAVLGVALLALAIGLVAITAVRSGPRAWVTGIGHVHSVTEPPASSTFGRCELQIVIDAPGVPARSVKIRDPRVPVSKWPDPGATLPIMVAIDDQRHVRILWDEVLTHAEAAAAGDLPPQFDDLDPLGDDILIEQETPPWARGGRDDPYSGRPAGAPVSNEDLAEDLDALRDDLETLRDDLGPSREDPVVMRQTPGGTIVLEGTLVDTPSTAPLPRRSRPGPGPGGRTRRPSPTPAGRATDEPFGATVTDAPAPDAPVSGNPGSDAPDADLPPSDVPPSSDAPRGSRPGHPDGPPVPGAGTDDAPRSSARTAGDPTAGAPAGGIPTTGTASSDPDPDQWTTAPGSGRTADQHRDEIDIPLDDPGTGTGRPNPADPLDDAPVSPDDEAILADLIATQPSARVGGSGPIAGVGITLLVADLDRSIAFYRDLLGFFEIDGGEGNAILASGATRLVLRAIREVAPINRRLVHLNLEVNDVNAVYEELLAKGVKFTYAPRAVNRGAKLELWAAAFRDPDGHGIALTQWRGRATG</sequence>
<dbReference type="InterPro" id="IPR029068">
    <property type="entry name" value="Glyas_Bleomycin-R_OHBP_Dase"/>
</dbReference>
<evidence type="ECO:0000256" key="2">
    <source>
        <dbReference type="SAM" id="Phobius"/>
    </source>
</evidence>
<dbReference type="GO" id="GO:0016829">
    <property type="term" value="F:lyase activity"/>
    <property type="evidence" value="ECO:0007669"/>
    <property type="project" value="UniProtKB-KW"/>
</dbReference>
<dbReference type="InterPro" id="IPR004360">
    <property type="entry name" value="Glyas_Fos-R_dOase_dom"/>
</dbReference>
<comment type="caution">
    <text evidence="4">The sequence shown here is derived from an EMBL/GenBank/DDBJ whole genome shotgun (WGS) entry which is preliminary data.</text>
</comment>
<evidence type="ECO:0000259" key="3">
    <source>
        <dbReference type="PROSITE" id="PS51819"/>
    </source>
</evidence>
<feature type="compositionally biased region" description="Basic and acidic residues" evidence="1">
    <location>
        <begin position="215"/>
        <end position="226"/>
    </location>
</feature>
<keyword evidence="4" id="KW-0456">Lyase</keyword>
<gene>
    <name evidence="4" type="ORF">H4W31_008534</name>
</gene>
<dbReference type="PROSITE" id="PS51819">
    <property type="entry name" value="VOC"/>
    <property type="match status" value="1"/>
</dbReference>
<evidence type="ECO:0000256" key="1">
    <source>
        <dbReference type="SAM" id="MobiDB-lite"/>
    </source>
</evidence>
<dbReference type="EMBL" id="JADBEB010000001">
    <property type="protein sequence ID" value="MBE1492896.1"/>
    <property type="molecule type" value="Genomic_DNA"/>
</dbReference>
<dbReference type="InterPro" id="IPR037523">
    <property type="entry name" value="VOC_core"/>
</dbReference>
<dbReference type="Proteomes" id="UP000649753">
    <property type="component" value="Unassembled WGS sequence"/>
</dbReference>
<dbReference type="RefSeq" id="WP_192771731.1">
    <property type="nucleotide sequence ID" value="NZ_JADBEB010000001.1"/>
</dbReference>
<name>A0A927MH37_9ACTN</name>
<feature type="compositionally biased region" description="Low complexity" evidence="1">
    <location>
        <begin position="283"/>
        <end position="320"/>
    </location>
</feature>
<keyword evidence="2" id="KW-0812">Transmembrane</keyword>
<evidence type="ECO:0000313" key="5">
    <source>
        <dbReference type="Proteomes" id="UP000649753"/>
    </source>
</evidence>
<dbReference type="Gene3D" id="3.10.180.10">
    <property type="entry name" value="2,3-Dihydroxybiphenyl 1,2-Dioxygenase, domain 1"/>
    <property type="match status" value="1"/>
</dbReference>
<feature type="transmembrane region" description="Helical" evidence="2">
    <location>
        <begin position="12"/>
        <end position="31"/>
    </location>
</feature>
<feature type="transmembrane region" description="Helical" evidence="2">
    <location>
        <begin position="37"/>
        <end position="59"/>
    </location>
</feature>
<dbReference type="SUPFAM" id="SSF54593">
    <property type="entry name" value="Glyoxalase/Bleomycin resistance protein/Dihydroxybiphenyl dioxygenase"/>
    <property type="match status" value="1"/>
</dbReference>
<keyword evidence="2" id="KW-0472">Membrane</keyword>
<feature type="region of interest" description="Disordered" evidence="1">
    <location>
        <begin position="173"/>
        <end position="200"/>
    </location>
</feature>
<feature type="region of interest" description="Disordered" evidence="1">
    <location>
        <begin position="215"/>
        <end position="420"/>
    </location>
</feature>
<reference evidence="4" key="1">
    <citation type="submission" date="2020-10" db="EMBL/GenBank/DDBJ databases">
        <title>Sequencing the genomes of 1000 actinobacteria strains.</title>
        <authorList>
            <person name="Klenk H.-P."/>
        </authorList>
    </citation>
    <scope>NUCLEOTIDE SEQUENCE</scope>
    <source>
        <strain evidence="4">DSM 46832</strain>
    </source>
</reference>
<accession>A0A927MH37</accession>
<evidence type="ECO:0000313" key="4">
    <source>
        <dbReference type="EMBL" id="MBE1492896.1"/>
    </source>
</evidence>
<feature type="domain" description="VOC" evidence="3">
    <location>
        <begin position="443"/>
        <end position="560"/>
    </location>
</feature>
<keyword evidence="5" id="KW-1185">Reference proteome</keyword>
<dbReference type="Pfam" id="PF00903">
    <property type="entry name" value="Glyoxalase"/>
    <property type="match status" value="1"/>
</dbReference>
<organism evidence="4 5">
    <name type="scientific">Plantactinospora soyae</name>
    <dbReference type="NCBI Taxonomy" id="1544732"/>
    <lineage>
        <taxon>Bacteria</taxon>
        <taxon>Bacillati</taxon>
        <taxon>Actinomycetota</taxon>
        <taxon>Actinomycetes</taxon>
        <taxon>Micromonosporales</taxon>
        <taxon>Micromonosporaceae</taxon>
        <taxon>Plantactinospora</taxon>
    </lineage>
</organism>
<feature type="compositionally biased region" description="Low complexity" evidence="1">
    <location>
        <begin position="348"/>
        <end position="367"/>
    </location>
</feature>
<dbReference type="CDD" id="cd06587">
    <property type="entry name" value="VOC"/>
    <property type="match status" value="1"/>
</dbReference>
<proteinExistence type="predicted"/>
<dbReference type="AlphaFoldDB" id="A0A927MH37"/>